<keyword evidence="2" id="KW-0812">Transmembrane</keyword>
<name>A0ABP0EH39_9ASCO</name>
<protein>
    <submittedName>
        <fullName evidence="4">Repressed By RIM101 protein 2</fullName>
    </submittedName>
</protein>
<dbReference type="EMBL" id="OZ004258">
    <property type="protein sequence ID" value="CAK7913844.1"/>
    <property type="molecule type" value="Genomic_DNA"/>
</dbReference>
<evidence type="ECO:0000256" key="3">
    <source>
        <dbReference type="SAM" id="SignalP"/>
    </source>
</evidence>
<gene>
    <name evidence="4" type="primary">RBR2</name>
    <name evidence="4" type="ORF">CAAN4_F13630</name>
</gene>
<dbReference type="InterPro" id="IPR000992">
    <property type="entry name" value="SRP1_TIP1"/>
</dbReference>
<feature type="chain" id="PRO_5045707715" evidence="3">
    <location>
        <begin position="21"/>
        <end position="162"/>
    </location>
</feature>
<dbReference type="Proteomes" id="UP001497600">
    <property type="component" value="Chromosome F"/>
</dbReference>
<evidence type="ECO:0000256" key="2">
    <source>
        <dbReference type="SAM" id="Phobius"/>
    </source>
</evidence>
<proteinExistence type="predicted"/>
<keyword evidence="5" id="KW-1185">Reference proteome</keyword>
<dbReference type="PROSITE" id="PS00724">
    <property type="entry name" value="SRP1_TIP1"/>
    <property type="match status" value="1"/>
</dbReference>
<evidence type="ECO:0000256" key="1">
    <source>
        <dbReference type="SAM" id="MobiDB-lite"/>
    </source>
</evidence>
<feature type="region of interest" description="Disordered" evidence="1">
    <location>
        <begin position="111"/>
        <end position="137"/>
    </location>
</feature>
<dbReference type="Pfam" id="PF00660">
    <property type="entry name" value="SRP1_TIP1"/>
    <property type="match status" value="1"/>
</dbReference>
<evidence type="ECO:0000313" key="4">
    <source>
        <dbReference type="EMBL" id="CAK7913844.1"/>
    </source>
</evidence>
<keyword evidence="3" id="KW-0732">Signal</keyword>
<feature type="signal peptide" evidence="3">
    <location>
        <begin position="1"/>
        <end position="20"/>
    </location>
</feature>
<keyword evidence="2" id="KW-1133">Transmembrane helix</keyword>
<reference evidence="4 5" key="1">
    <citation type="submission" date="2024-01" db="EMBL/GenBank/DDBJ databases">
        <authorList>
            <consortium name="Genoscope - CEA"/>
            <person name="William W."/>
        </authorList>
    </citation>
    <scope>NUCLEOTIDE SEQUENCE [LARGE SCALE GENOMIC DNA]</scope>
    <source>
        <strain evidence="4 5">29B2s-10</strain>
    </source>
</reference>
<feature type="transmembrane region" description="Helical" evidence="2">
    <location>
        <begin position="142"/>
        <end position="161"/>
    </location>
</feature>
<sequence length="162" mass="16738">MTNFNKTLLLILNLITLIYAMDSSDAAFITRLVDDVKSNVNDYVQFYLTATVSVPKQFTQVALQLQSYTGSDYASVVESDDINVTSLESFATNLPWYSSRLAVNDVSAATTTGDGTSGSATATQTSSSSKSTNGAASPTNDMAGGIAAIAAVAAAAAAVAII</sequence>
<keyword evidence="2" id="KW-0472">Membrane</keyword>
<organism evidence="4 5">
    <name type="scientific">[Candida] anglica</name>
    <dbReference type="NCBI Taxonomy" id="148631"/>
    <lineage>
        <taxon>Eukaryota</taxon>
        <taxon>Fungi</taxon>
        <taxon>Dikarya</taxon>
        <taxon>Ascomycota</taxon>
        <taxon>Saccharomycotina</taxon>
        <taxon>Pichiomycetes</taxon>
        <taxon>Debaryomycetaceae</taxon>
        <taxon>Kurtzmaniella</taxon>
    </lineage>
</organism>
<evidence type="ECO:0000313" key="5">
    <source>
        <dbReference type="Proteomes" id="UP001497600"/>
    </source>
</evidence>
<accession>A0ABP0EH39</accession>